<dbReference type="SUPFAM" id="SSF52047">
    <property type="entry name" value="RNI-like"/>
    <property type="match status" value="1"/>
</dbReference>
<dbReference type="EMBL" id="KV429120">
    <property type="protein sequence ID" value="KZT64723.1"/>
    <property type="molecule type" value="Genomic_DNA"/>
</dbReference>
<evidence type="ECO:0000313" key="2">
    <source>
        <dbReference type="Proteomes" id="UP000076727"/>
    </source>
</evidence>
<proteinExistence type="predicted"/>
<dbReference type="Proteomes" id="UP000076727">
    <property type="component" value="Unassembled WGS sequence"/>
</dbReference>
<gene>
    <name evidence="1" type="ORF">DAEQUDRAFT_814778</name>
</gene>
<accession>A0A165LQG2</accession>
<keyword evidence="2" id="KW-1185">Reference proteome</keyword>
<sequence>MTTHALQGHLSRIPSELLIKVVENVPRDAARICLFINRLFHDAALPVVFGRVVLSFGAFELCRCPEEVKPRVREQLRALEKNRTRRALEILERIAGDPAFASVVKALQIQVHYYQPLEDDEDAEAIAMIKVVHSMRTGLLPAAISSLKNLRVFQWHCDHLSPTSHIIQQLVASCPSLERLEVPAFGMANLPVHLLRGVKSIRTTWSDRALIQLACQSKDPAPMLESLITDLELIFEHEYFPKDLLKILRHVPCLRSLEMACIQAIDEGPQDEIYKALQALPPGLPFFNSLAIAPSLERMTQAQLDTLCSFVKNRPRLRRFATRCFLAPEDAEPLFDALATLNKLEVLGLSLQCQDLPSKEWIRRLLKHIPAGLTALALGLEQGFVNKDTFTELWSRLPALEFVHVSVRGAAAVLTPNQFIRGASDNLRVVCFQDRFYDVETVDQGLRVVMPPWPSRKVRLRTEEDFGCKDWEWLMRYHPFFDYMPVHW</sequence>
<dbReference type="AlphaFoldDB" id="A0A165LQG2"/>
<dbReference type="InterPro" id="IPR032675">
    <property type="entry name" value="LRR_dom_sf"/>
</dbReference>
<organism evidence="1 2">
    <name type="scientific">Daedalea quercina L-15889</name>
    <dbReference type="NCBI Taxonomy" id="1314783"/>
    <lineage>
        <taxon>Eukaryota</taxon>
        <taxon>Fungi</taxon>
        <taxon>Dikarya</taxon>
        <taxon>Basidiomycota</taxon>
        <taxon>Agaricomycotina</taxon>
        <taxon>Agaricomycetes</taxon>
        <taxon>Polyporales</taxon>
        <taxon>Fomitopsis</taxon>
    </lineage>
</organism>
<evidence type="ECO:0000313" key="1">
    <source>
        <dbReference type="EMBL" id="KZT64723.1"/>
    </source>
</evidence>
<name>A0A165LQG2_9APHY</name>
<evidence type="ECO:0008006" key="3">
    <source>
        <dbReference type="Google" id="ProtNLM"/>
    </source>
</evidence>
<reference evidence="1 2" key="1">
    <citation type="journal article" date="2016" name="Mol. Biol. Evol.">
        <title>Comparative Genomics of Early-Diverging Mushroom-Forming Fungi Provides Insights into the Origins of Lignocellulose Decay Capabilities.</title>
        <authorList>
            <person name="Nagy L.G."/>
            <person name="Riley R."/>
            <person name="Tritt A."/>
            <person name="Adam C."/>
            <person name="Daum C."/>
            <person name="Floudas D."/>
            <person name="Sun H."/>
            <person name="Yadav J.S."/>
            <person name="Pangilinan J."/>
            <person name="Larsson K.H."/>
            <person name="Matsuura K."/>
            <person name="Barry K."/>
            <person name="Labutti K."/>
            <person name="Kuo R."/>
            <person name="Ohm R.A."/>
            <person name="Bhattacharya S.S."/>
            <person name="Shirouzu T."/>
            <person name="Yoshinaga Y."/>
            <person name="Martin F.M."/>
            <person name="Grigoriev I.V."/>
            <person name="Hibbett D.S."/>
        </authorList>
    </citation>
    <scope>NUCLEOTIDE SEQUENCE [LARGE SCALE GENOMIC DNA]</scope>
    <source>
        <strain evidence="1 2">L-15889</strain>
    </source>
</reference>
<protein>
    <recommendedName>
        <fullName evidence="3">F-box domain-containing protein</fullName>
    </recommendedName>
</protein>
<dbReference type="Gene3D" id="3.80.10.10">
    <property type="entry name" value="Ribonuclease Inhibitor"/>
    <property type="match status" value="1"/>
</dbReference>
<dbReference type="OrthoDB" id="3238099at2759"/>